<comment type="caution">
    <text evidence="1">The sequence shown here is derived from an EMBL/GenBank/DDBJ whole genome shotgun (WGS) entry which is preliminary data.</text>
</comment>
<keyword evidence="2" id="KW-1185">Reference proteome</keyword>
<evidence type="ECO:0000313" key="1">
    <source>
        <dbReference type="EMBL" id="KAF7399444.1"/>
    </source>
</evidence>
<sequence length="483" mass="55703">MEKEKVSLNNNSNCTILSLSSGFNNVYESLNKKYETSLTKLVCNNQKQKKGKSYFSDDSDSTKYLWEDISKENIKCNAEERNTRLTDSNCIKDTNTTDFVENKNVPLRVLIRQMLDEAFGKPCNVTNVNEDRIDLQNTNDNKINSKQSSLMLMREDSIDSKNKTNNSSSSNETSLDCVNYIDNKLISIEEESVNFSSNHNTIEYTGMYLSRLLKFEGKSTERIKNNDIASLEDDNDNSTNYAKFNKDFLRSSVLHDIDENEEKECDDSLHCMDFMKTKLPVNREINIENKFVTKIQSIINSSNNLNFNSSEEKTTDFFNISNNENTVEKKEMFHKRLNLSKSKETKEISLTDDNSIDIDQSTKNKSKFTSKITINLQKSYKRQRQSITLFQIKLSKRTPKLSMNTSNKSTRTIIPRNNVVLEKKQIKHTNISSTNVSNAKKTTKIPKVQQNRAKLFKSREINKKKQMLIPQLILTPASPENRD</sequence>
<name>A0A834K301_VESGE</name>
<dbReference type="EMBL" id="JACSDZ010000007">
    <property type="protein sequence ID" value="KAF7399444.1"/>
    <property type="molecule type" value="Genomic_DNA"/>
</dbReference>
<reference evidence="1" key="1">
    <citation type="journal article" date="2020" name="G3 (Bethesda)">
        <title>High-Quality Assemblies for Three Invasive Social Wasps from the &lt;i&gt;Vespula&lt;/i&gt; Genus.</title>
        <authorList>
            <person name="Harrop T.W.R."/>
            <person name="Guhlin J."/>
            <person name="McLaughlin G.M."/>
            <person name="Permina E."/>
            <person name="Stockwell P."/>
            <person name="Gilligan J."/>
            <person name="Le Lec M.F."/>
            <person name="Gruber M.A.M."/>
            <person name="Quinn O."/>
            <person name="Lovegrove M."/>
            <person name="Duncan E.J."/>
            <person name="Remnant E.J."/>
            <person name="Van Eeckhoven J."/>
            <person name="Graham B."/>
            <person name="Knapp R.A."/>
            <person name="Langford K.W."/>
            <person name="Kronenberg Z."/>
            <person name="Press M.O."/>
            <person name="Eacker S.M."/>
            <person name="Wilson-Rankin E.E."/>
            <person name="Purcell J."/>
            <person name="Lester P.J."/>
            <person name="Dearden P.K."/>
        </authorList>
    </citation>
    <scope>NUCLEOTIDE SEQUENCE</scope>
    <source>
        <strain evidence="1">Linc-1</strain>
    </source>
</reference>
<evidence type="ECO:0000313" key="2">
    <source>
        <dbReference type="Proteomes" id="UP000617340"/>
    </source>
</evidence>
<gene>
    <name evidence="1" type="ORF">HZH68_008036</name>
</gene>
<organism evidence="1 2">
    <name type="scientific">Vespula germanica</name>
    <name type="common">German yellow jacket</name>
    <name type="synonym">Paravespula germanica</name>
    <dbReference type="NCBI Taxonomy" id="30212"/>
    <lineage>
        <taxon>Eukaryota</taxon>
        <taxon>Metazoa</taxon>
        <taxon>Ecdysozoa</taxon>
        <taxon>Arthropoda</taxon>
        <taxon>Hexapoda</taxon>
        <taxon>Insecta</taxon>
        <taxon>Pterygota</taxon>
        <taxon>Neoptera</taxon>
        <taxon>Endopterygota</taxon>
        <taxon>Hymenoptera</taxon>
        <taxon>Apocrita</taxon>
        <taxon>Aculeata</taxon>
        <taxon>Vespoidea</taxon>
        <taxon>Vespidae</taxon>
        <taxon>Vespinae</taxon>
        <taxon>Vespula</taxon>
    </lineage>
</organism>
<protein>
    <submittedName>
        <fullName evidence="1">Uncharacterized protein</fullName>
    </submittedName>
</protein>
<proteinExistence type="predicted"/>
<dbReference type="AlphaFoldDB" id="A0A834K301"/>
<accession>A0A834K301</accession>
<dbReference type="Proteomes" id="UP000617340">
    <property type="component" value="Unassembled WGS sequence"/>
</dbReference>